<organism evidence="7">
    <name type="scientific">Desulfotignum phosphitoxidans</name>
    <dbReference type="NCBI Taxonomy" id="190898"/>
    <lineage>
        <taxon>Bacteria</taxon>
        <taxon>Pseudomonadati</taxon>
        <taxon>Thermodesulfobacteriota</taxon>
        <taxon>Desulfobacteria</taxon>
        <taxon>Desulfobacterales</taxon>
        <taxon>Desulfobacteraceae</taxon>
        <taxon>Desulfotignum</taxon>
    </lineage>
</organism>
<feature type="transmembrane region" description="Helical" evidence="5">
    <location>
        <begin position="414"/>
        <end position="431"/>
    </location>
</feature>
<feature type="domain" description="Major facilitator superfamily (MFS) profile" evidence="6">
    <location>
        <begin position="53"/>
        <end position="460"/>
    </location>
</feature>
<feature type="transmembrane region" description="Helical" evidence="5">
    <location>
        <begin position="437"/>
        <end position="458"/>
    </location>
</feature>
<dbReference type="PANTHER" id="PTHR43826:SF3">
    <property type="entry name" value="GLUCOSE-6-PHOSPHATE EXCHANGER SLC37A4"/>
    <property type="match status" value="1"/>
</dbReference>
<feature type="transmembrane region" description="Helical" evidence="5">
    <location>
        <begin position="50"/>
        <end position="68"/>
    </location>
</feature>
<dbReference type="PROSITE" id="PS50850">
    <property type="entry name" value="MFS"/>
    <property type="match status" value="1"/>
</dbReference>
<dbReference type="PANTHER" id="PTHR43826">
    <property type="entry name" value="GLUCOSE-6-PHOSPHATE EXCHANGER SLC37A4"/>
    <property type="match status" value="1"/>
</dbReference>
<feature type="transmembrane region" description="Helical" evidence="5">
    <location>
        <begin position="372"/>
        <end position="393"/>
    </location>
</feature>
<evidence type="ECO:0000313" key="7">
    <source>
        <dbReference type="EMBL" id="ABU54328.1"/>
    </source>
</evidence>
<evidence type="ECO:0000256" key="3">
    <source>
        <dbReference type="ARBA" id="ARBA00022989"/>
    </source>
</evidence>
<keyword evidence="4 5" id="KW-0472">Membrane</keyword>
<dbReference type="AlphaFoldDB" id="A7UH61"/>
<evidence type="ECO:0000256" key="4">
    <source>
        <dbReference type="ARBA" id="ARBA00023136"/>
    </source>
</evidence>
<comment type="subcellular location">
    <subcellularLocation>
        <location evidence="1">Endomembrane system</location>
        <topology evidence="1">Multi-pass membrane protein</topology>
    </subcellularLocation>
</comment>
<dbReference type="GO" id="GO:0061513">
    <property type="term" value="F:glucose 6-phosphate:phosphate antiporter activity"/>
    <property type="evidence" value="ECO:0007669"/>
    <property type="project" value="TreeGrafter"/>
</dbReference>
<name>A7UH61_9BACT</name>
<feature type="transmembrane region" description="Helical" evidence="5">
    <location>
        <begin position="89"/>
        <end position="108"/>
    </location>
</feature>
<feature type="transmembrane region" description="Helical" evidence="5">
    <location>
        <begin position="346"/>
        <end position="366"/>
    </location>
</feature>
<dbReference type="InterPro" id="IPR051337">
    <property type="entry name" value="OPA_Antiporter"/>
</dbReference>
<feature type="transmembrane region" description="Helical" evidence="5">
    <location>
        <begin position="120"/>
        <end position="140"/>
    </location>
</feature>
<evidence type="ECO:0000259" key="6">
    <source>
        <dbReference type="PROSITE" id="PS50850"/>
    </source>
</evidence>
<dbReference type="InterPro" id="IPR011701">
    <property type="entry name" value="MFS"/>
</dbReference>
<feature type="transmembrane region" description="Helical" evidence="5">
    <location>
        <begin position="275"/>
        <end position="293"/>
    </location>
</feature>
<feature type="transmembrane region" description="Helical" evidence="5">
    <location>
        <begin position="210"/>
        <end position="230"/>
    </location>
</feature>
<reference evidence="7" key="1">
    <citation type="submission" date="2007-07" db="EMBL/GenBank/DDBJ databases">
        <title>Phosphite oxidation in Desulfotignum phosphitoxidans.</title>
        <authorList>
            <person name="Simeonova D.D."/>
            <person name="Schink B."/>
        </authorList>
    </citation>
    <scope>NUCLEOTIDE SEQUENCE</scope>
    <source>
        <strain evidence="7">DSMZ 13687</strain>
    </source>
</reference>
<evidence type="ECO:0000256" key="2">
    <source>
        <dbReference type="ARBA" id="ARBA00022692"/>
    </source>
</evidence>
<keyword evidence="2 5" id="KW-0812">Transmembrane</keyword>
<dbReference type="Pfam" id="PF07690">
    <property type="entry name" value="MFS_1"/>
    <property type="match status" value="1"/>
</dbReference>
<dbReference type="SUPFAM" id="SSF103473">
    <property type="entry name" value="MFS general substrate transporter"/>
    <property type="match status" value="1"/>
</dbReference>
<feature type="transmembrane region" description="Helical" evidence="5">
    <location>
        <begin position="178"/>
        <end position="198"/>
    </location>
</feature>
<proteinExistence type="predicted"/>
<keyword evidence="3 5" id="KW-1133">Transmembrane helix</keyword>
<evidence type="ECO:0000256" key="5">
    <source>
        <dbReference type="SAM" id="Phobius"/>
    </source>
</evidence>
<dbReference type="EMBL" id="EU069391">
    <property type="protein sequence ID" value="ABU54328.1"/>
    <property type="molecule type" value="Genomic_DNA"/>
</dbReference>
<dbReference type="GO" id="GO:0012505">
    <property type="term" value="C:endomembrane system"/>
    <property type="evidence" value="ECO:0007669"/>
    <property type="project" value="UniProtKB-SubCell"/>
</dbReference>
<dbReference type="InterPro" id="IPR020846">
    <property type="entry name" value="MFS_dom"/>
</dbReference>
<accession>A7UH61</accession>
<dbReference type="Gene3D" id="1.20.1250.20">
    <property type="entry name" value="MFS general substrate transporter like domains"/>
    <property type="match status" value="2"/>
</dbReference>
<dbReference type="InterPro" id="IPR000849">
    <property type="entry name" value="Sugar_P_transporter"/>
</dbReference>
<dbReference type="InterPro" id="IPR036259">
    <property type="entry name" value="MFS_trans_sf"/>
</dbReference>
<evidence type="ECO:0000256" key="1">
    <source>
        <dbReference type="ARBA" id="ARBA00004127"/>
    </source>
</evidence>
<feature type="non-terminal residue" evidence="7">
    <location>
        <position position="1"/>
    </location>
</feature>
<dbReference type="PIRSF" id="PIRSF002808">
    <property type="entry name" value="Hexose_phosphate_transp"/>
    <property type="match status" value="1"/>
</dbReference>
<feature type="transmembrane region" description="Helical" evidence="5">
    <location>
        <begin position="313"/>
        <end position="334"/>
    </location>
</feature>
<protein>
    <submittedName>
        <fullName evidence="7">Putative UspC-like protein</fullName>
    </submittedName>
</protein>
<sequence>SLIFIHSFKVGDKSKKEGLCEMKDATAKDKYPEFEGLGLTDSEQVSYDRFRFWKVVILVSIWYSFYYLGRLNWGMCMPWMIKDLGITKTQAGVGATVLFWSYAFGTLISGKLGDTYGARVMNTIGGIGTVILNIIVASMARINIMLIPWGFNGFIQGQAYAPTNNMITQWYPKAKRGLATGIFATSMGVASLFVWLITGTVAAHYGWRAAFTYPLLFCTLPLTILFFILARSKPKDAGYPEYKETMTNTISSKAEELRDDQISGFKAWGLLFGNWKFVCLAVASFMLYMGRYGLLTWVPLYYAETAGINLKKIPIATIALPLGMAVGPIIAGWISDRFFKAKRYQILTIYMLAFTTIMIILASAGLKTLGLPLSFFLLAIGGFFVLGSVGLVFTPACDFGGRRMAGTAVGSVNFFNYMGAGTQGFVIGMILDATKNWGIVFGLLSGCAILGIILVNIVRE</sequence>
<dbReference type="GO" id="GO:0005886">
    <property type="term" value="C:plasma membrane"/>
    <property type="evidence" value="ECO:0007669"/>
    <property type="project" value="TreeGrafter"/>
</dbReference>
<dbReference type="GO" id="GO:0035435">
    <property type="term" value="P:phosphate ion transmembrane transport"/>
    <property type="evidence" value="ECO:0007669"/>
    <property type="project" value="TreeGrafter"/>
</dbReference>